<sequence length="127" mass="14158">MARTKQTARRPTQGGKAPRKQLAAIAARKRILRRTAPTSRCLRPRWRIARQSCKKADADIQETILSCIKKTEAHNFKQMVKNSTRAGFRLAFNTESESVHMNPSREGRGGSAGRSCLPISAACLPQR</sequence>
<dbReference type="PROSITE" id="PS00322">
    <property type="entry name" value="HISTONE_H3_1"/>
    <property type="match status" value="1"/>
</dbReference>
<organism evidence="2 3">
    <name type="scientific">Carpediemonas membranifera</name>
    <dbReference type="NCBI Taxonomy" id="201153"/>
    <lineage>
        <taxon>Eukaryota</taxon>
        <taxon>Metamonada</taxon>
        <taxon>Carpediemonas-like organisms</taxon>
        <taxon>Carpediemonas</taxon>
    </lineage>
</organism>
<evidence type="ECO:0000313" key="3">
    <source>
        <dbReference type="Proteomes" id="UP000717585"/>
    </source>
</evidence>
<dbReference type="GO" id="GO:0000786">
    <property type="term" value="C:nucleosome"/>
    <property type="evidence" value="ECO:0007669"/>
    <property type="project" value="InterPro"/>
</dbReference>
<evidence type="ECO:0000313" key="2">
    <source>
        <dbReference type="EMBL" id="KAG9389682.1"/>
    </source>
</evidence>
<gene>
    <name evidence="2" type="ORF">J8273_8986</name>
</gene>
<comment type="caution">
    <text evidence="2">The sequence shown here is derived from an EMBL/GenBank/DDBJ whole genome shotgun (WGS) entry which is preliminary data.</text>
</comment>
<accession>A0A8J6B473</accession>
<name>A0A8J6B473_9EUKA</name>
<dbReference type="GO" id="GO:0003677">
    <property type="term" value="F:DNA binding"/>
    <property type="evidence" value="ECO:0007669"/>
    <property type="project" value="InterPro"/>
</dbReference>
<dbReference type="Proteomes" id="UP000717585">
    <property type="component" value="Unassembled WGS sequence"/>
</dbReference>
<reference evidence="2" key="1">
    <citation type="submission" date="2021-05" db="EMBL/GenBank/DDBJ databases">
        <title>A free-living protist that lacks canonical eukaryotic 1 DNA replication and segregation systems.</title>
        <authorList>
            <person name="Salas-Leiva D.E."/>
            <person name="Tromer E.C."/>
            <person name="Curtis B.A."/>
            <person name="Jerlstrom-Hultqvist J."/>
            <person name="Kolisko M."/>
            <person name="Yi Z."/>
            <person name="Salas-Leiva J.S."/>
            <person name="Gallot-Lavallee L."/>
            <person name="Kops G.J.P.L."/>
            <person name="Archibald J.M."/>
            <person name="Simpson A.G.B."/>
            <person name="Roger A.J."/>
        </authorList>
    </citation>
    <scope>NUCLEOTIDE SEQUENCE</scope>
    <source>
        <strain evidence="2">BICM</strain>
    </source>
</reference>
<dbReference type="InterPro" id="IPR000164">
    <property type="entry name" value="Histone_H3/CENP-A"/>
</dbReference>
<dbReference type="AlphaFoldDB" id="A0A8J6B473"/>
<dbReference type="PRINTS" id="PR00622">
    <property type="entry name" value="HISTONEH3"/>
</dbReference>
<proteinExistence type="predicted"/>
<evidence type="ECO:0000256" key="1">
    <source>
        <dbReference type="SAM" id="MobiDB-lite"/>
    </source>
</evidence>
<dbReference type="GO" id="GO:0030527">
    <property type="term" value="F:structural constituent of chromatin"/>
    <property type="evidence" value="ECO:0007669"/>
    <property type="project" value="InterPro"/>
</dbReference>
<keyword evidence="3" id="KW-1185">Reference proteome</keyword>
<feature type="region of interest" description="Disordered" evidence="1">
    <location>
        <begin position="1"/>
        <end position="22"/>
    </location>
</feature>
<protein>
    <submittedName>
        <fullName evidence="2">Histone H3/CENP-A</fullName>
    </submittedName>
</protein>
<dbReference type="EMBL" id="JAHDYR010000069">
    <property type="protein sequence ID" value="KAG9389682.1"/>
    <property type="molecule type" value="Genomic_DNA"/>
</dbReference>